<dbReference type="PANTHER" id="PTHR32089">
    <property type="entry name" value="METHYL-ACCEPTING CHEMOTAXIS PROTEIN MCPB"/>
    <property type="match status" value="1"/>
</dbReference>
<dbReference type="CDD" id="cd11386">
    <property type="entry name" value="MCP_signal"/>
    <property type="match status" value="1"/>
</dbReference>
<dbReference type="InterPro" id="IPR035965">
    <property type="entry name" value="PAS-like_dom_sf"/>
</dbReference>
<dbReference type="STRING" id="1592317.DPF_0327"/>
<dbReference type="EMBL" id="BDFE01000006">
    <property type="protein sequence ID" value="GAU07632.1"/>
    <property type="molecule type" value="Genomic_DNA"/>
</dbReference>
<dbReference type="InterPro" id="IPR000700">
    <property type="entry name" value="PAS-assoc_C"/>
</dbReference>
<dbReference type="InterPro" id="IPR004089">
    <property type="entry name" value="MCPsignal_dom"/>
</dbReference>
<organism evidence="14 15">
    <name type="scientific">Desulfoplanes formicivorans</name>
    <dbReference type="NCBI Taxonomy" id="1592317"/>
    <lineage>
        <taxon>Bacteria</taxon>
        <taxon>Pseudomonadati</taxon>
        <taxon>Thermodesulfobacteriota</taxon>
        <taxon>Desulfovibrionia</taxon>
        <taxon>Desulfovibrionales</taxon>
        <taxon>Desulfoplanaceae</taxon>
        <taxon>Desulfoplanes</taxon>
    </lineage>
</organism>
<feature type="domain" description="Methyl-accepting transducer" evidence="11">
    <location>
        <begin position="421"/>
        <end position="657"/>
    </location>
</feature>
<evidence type="ECO:0000256" key="10">
    <source>
        <dbReference type="SAM" id="Phobius"/>
    </source>
</evidence>
<dbReference type="PROSITE" id="PS50885">
    <property type="entry name" value="HAMP"/>
    <property type="match status" value="1"/>
</dbReference>
<name>A0A194ABV1_9BACT</name>
<dbReference type="SUPFAM" id="SSF55785">
    <property type="entry name" value="PYP-like sensor domain (PAS domain)"/>
    <property type="match status" value="1"/>
</dbReference>
<keyword evidence="4 10" id="KW-1133">Transmembrane helix</keyword>
<dbReference type="SUPFAM" id="SSF58104">
    <property type="entry name" value="Methyl-accepting chemotaxis protein (MCP) signaling domain"/>
    <property type="match status" value="1"/>
</dbReference>
<dbReference type="Gene3D" id="6.10.340.10">
    <property type="match status" value="1"/>
</dbReference>
<dbReference type="InterPro" id="IPR003660">
    <property type="entry name" value="HAMP_dom"/>
</dbReference>
<dbReference type="PROSITE" id="PS50113">
    <property type="entry name" value="PAC"/>
    <property type="match status" value="1"/>
</dbReference>
<dbReference type="FunFam" id="1.10.287.950:FF:000001">
    <property type="entry name" value="Methyl-accepting chemotaxis sensory transducer"/>
    <property type="match status" value="1"/>
</dbReference>
<evidence type="ECO:0000256" key="1">
    <source>
        <dbReference type="ARBA" id="ARBA00004651"/>
    </source>
</evidence>
<comment type="subcellular location">
    <subcellularLocation>
        <location evidence="1">Cell membrane</location>
        <topology evidence="1">Multi-pass membrane protein</topology>
    </subcellularLocation>
</comment>
<dbReference type="SMART" id="SM01049">
    <property type="entry name" value="Cache_2"/>
    <property type="match status" value="1"/>
</dbReference>
<evidence type="ECO:0000259" key="12">
    <source>
        <dbReference type="PROSITE" id="PS50113"/>
    </source>
</evidence>
<evidence type="ECO:0000256" key="2">
    <source>
        <dbReference type="ARBA" id="ARBA00022475"/>
    </source>
</evidence>
<keyword evidence="5 10" id="KW-0472">Membrane</keyword>
<evidence type="ECO:0000259" key="11">
    <source>
        <dbReference type="PROSITE" id="PS50111"/>
    </source>
</evidence>
<dbReference type="CDD" id="cd06225">
    <property type="entry name" value="HAMP"/>
    <property type="match status" value="1"/>
</dbReference>
<dbReference type="InterPro" id="IPR033480">
    <property type="entry name" value="sCache_2"/>
</dbReference>
<gene>
    <name evidence="14" type="ORF">DPF_0327</name>
</gene>
<keyword evidence="2" id="KW-1003">Cell membrane</keyword>
<evidence type="ECO:0000256" key="4">
    <source>
        <dbReference type="ARBA" id="ARBA00022989"/>
    </source>
</evidence>
<evidence type="ECO:0000256" key="8">
    <source>
        <dbReference type="PROSITE-ProRule" id="PRU00284"/>
    </source>
</evidence>
<accession>A0A194ABV1</accession>
<keyword evidence="3 10" id="KW-0812">Transmembrane</keyword>
<comment type="similarity">
    <text evidence="7">Belongs to the methyl-accepting chemotaxis (MCP) protein family.</text>
</comment>
<protein>
    <submittedName>
        <fullName evidence="14">Chemotaxis protein</fullName>
    </submittedName>
</protein>
<feature type="transmembrane region" description="Helical" evidence="10">
    <location>
        <begin position="207"/>
        <end position="230"/>
    </location>
</feature>
<dbReference type="AlphaFoldDB" id="A0A194ABV1"/>
<dbReference type="InterPro" id="IPR004090">
    <property type="entry name" value="Chemotax_Me-accpt_rcpt"/>
</dbReference>
<dbReference type="Pfam" id="PF00672">
    <property type="entry name" value="HAMP"/>
    <property type="match status" value="1"/>
</dbReference>
<dbReference type="GO" id="GO:0004888">
    <property type="term" value="F:transmembrane signaling receptor activity"/>
    <property type="evidence" value="ECO:0007669"/>
    <property type="project" value="InterPro"/>
</dbReference>
<dbReference type="SMART" id="SM00304">
    <property type="entry name" value="HAMP"/>
    <property type="match status" value="2"/>
</dbReference>
<evidence type="ECO:0000313" key="14">
    <source>
        <dbReference type="EMBL" id="GAU07632.1"/>
    </source>
</evidence>
<evidence type="ECO:0000256" key="7">
    <source>
        <dbReference type="ARBA" id="ARBA00029447"/>
    </source>
</evidence>
<dbReference type="Pfam" id="PF13426">
    <property type="entry name" value="PAS_9"/>
    <property type="match status" value="1"/>
</dbReference>
<dbReference type="Gene3D" id="1.10.287.950">
    <property type="entry name" value="Methyl-accepting chemotaxis protein"/>
    <property type="match status" value="1"/>
</dbReference>
<evidence type="ECO:0000259" key="13">
    <source>
        <dbReference type="PROSITE" id="PS50885"/>
    </source>
</evidence>
<feature type="domain" description="HAMP" evidence="13">
    <location>
        <begin position="231"/>
        <end position="283"/>
    </location>
</feature>
<evidence type="ECO:0000313" key="15">
    <source>
        <dbReference type="Proteomes" id="UP000095200"/>
    </source>
</evidence>
<dbReference type="GO" id="GO:0005886">
    <property type="term" value="C:plasma membrane"/>
    <property type="evidence" value="ECO:0007669"/>
    <property type="project" value="UniProtKB-SubCell"/>
</dbReference>
<dbReference type="Pfam" id="PF17200">
    <property type="entry name" value="sCache_2"/>
    <property type="match status" value="1"/>
</dbReference>
<sequence>MQKLVVSIKGRIILLVVFMGIFGGVIFAGMLYTTQEIKQIGLDEVQAAVRVGEKLELKSVVHSTAMVLGTLLRGKSRQEHVQLLKQALDPLRFGPGNEGYFYVYDLSGINVAHPMKPDLVGKNLWGFKDKVGTLLIQDSIRVAKQGGGFVEFFWDKPGTDVLAKKLSYAESIPGTDLWIGTGIYLDAEASTVQGMSDRVDQSSTRSIMIITLLIAAFFLFVVLPLAIFIFRSIARPLTIMTEQVEAVAGGDLNVRFDLSGRDELAVMRRSVARMVDILKERIAFSDGVLDAITMPCAVYNKDNRVMFANEAVCQAIGVTGSAESQIGKTSGEFIYGDASKKTISAEPLRTGFQIHQEVSFVTRQGEKRILDVTSTPLVNEKGEIIAAVALWFDLTTIREQQSLIQKTNEAIIAGTTKAAEISDRVASASEELSAQIEQSSQGAKEQRNRSAESATAMEEMNASMIEVASNASNAAQLAEETRDAAQQGMGVVDEVIQGIKKISSDFKEVNIAFQGLHKQSEAITHIVQVIDDIADQTNLLALNAAIEAARAGDAGRGFAVVADEVRKLAEKTMGATKEVTSSISGMQSIVSKTTEGMAHVEPLIESVIVQSGTADKTLHGIVGKVDQTSQQVVSIATASEEQSAVSEQINHSVEEVNRIAAETADAMDQSAQAVAELAELAQDLNRVMASMREEIG</sequence>
<feature type="domain" description="PAC" evidence="12">
    <location>
        <begin position="354"/>
        <end position="406"/>
    </location>
</feature>
<feature type="region of interest" description="Disordered" evidence="9">
    <location>
        <begin position="436"/>
        <end position="455"/>
    </location>
</feature>
<keyword evidence="15" id="KW-1185">Reference proteome</keyword>
<comment type="caution">
    <text evidence="14">The sequence shown here is derived from an EMBL/GenBank/DDBJ whole genome shotgun (WGS) entry which is preliminary data.</text>
</comment>
<proteinExistence type="inferred from homology"/>
<dbReference type="GO" id="GO:0006935">
    <property type="term" value="P:chemotaxis"/>
    <property type="evidence" value="ECO:0007669"/>
    <property type="project" value="InterPro"/>
</dbReference>
<dbReference type="PROSITE" id="PS50111">
    <property type="entry name" value="CHEMOTAXIS_TRANSDUC_2"/>
    <property type="match status" value="1"/>
</dbReference>
<evidence type="ECO:0000256" key="5">
    <source>
        <dbReference type="ARBA" id="ARBA00023136"/>
    </source>
</evidence>
<dbReference type="Gene3D" id="3.30.450.20">
    <property type="entry name" value="PAS domain"/>
    <property type="match status" value="2"/>
</dbReference>
<reference evidence="15" key="1">
    <citation type="submission" date="2016-06" db="EMBL/GenBank/DDBJ databases">
        <title>Draft genome sequence of Desulfoplanes formicivorans strain Pf12B.</title>
        <authorList>
            <person name="Watanabe M."/>
            <person name="Kojima H."/>
            <person name="Fukui M."/>
        </authorList>
    </citation>
    <scope>NUCLEOTIDE SEQUENCE [LARGE SCALE GENOMIC DNA]</scope>
    <source>
        <strain evidence="15">Pf12B</strain>
    </source>
</reference>
<feature type="transmembrane region" description="Helical" evidence="10">
    <location>
        <begin position="12"/>
        <end position="32"/>
    </location>
</feature>
<evidence type="ECO:0000256" key="9">
    <source>
        <dbReference type="SAM" id="MobiDB-lite"/>
    </source>
</evidence>
<keyword evidence="6 8" id="KW-0807">Transducer</keyword>
<evidence type="ECO:0000256" key="6">
    <source>
        <dbReference type="ARBA" id="ARBA00023224"/>
    </source>
</evidence>
<dbReference type="PANTHER" id="PTHR32089:SF112">
    <property type="entry name" value="LYSOZYME-LIKE PROTEIN-RELATED"/>
    <property type="match status" value="1"/>
</dbReference>
<dbReference type="Proteomes" id="UP000095200">
    <property type="component" value="Unassembled WGS sequence"/>
</dbReference>
<dbReference type="SMART" id="SM00283">
    <property type="entry name" value="MA"/>
    <property type="match status" value="1"/>
</dbReference>
<dbReference type="GO" id="GO:0007165">
    <property type="term" value="P:signal transduction"/>
    <property type="evidence" value="ECO:0007669"/>
    <property type="project" value="UniProtKB-KW"/>
</dbReference>
<dbReference type="Pfam" id="PF00015">
    <property type="entry name" value="MCPsignal"/>
    <property type="match status" value="1"/>
</dbReference>
<dbReference type="InterPro" id="IPR000014">
    <property type="entry name" value="PAS"/>
</dbReference>
<evidence type="ECO:0000256" key="3">
    <source>
        <dbReference type="ARBA" id="ARBA00022692"/>
    </source>
</evidence>
<dbReference type="PRINTS" id="PR00260">
    <property type="entry name" value="CHEMTRNSDUCR"/>
</dbReference>